<evidence type="ECO:0000256" key="1">
    <source>
        <dbReference type="SAM" id="MobiDB-lite"/>
    </source>
</evidence>
<dbReference type="AlphaFoldDB" id="A0A0E9TED8"/>
<evidence type="ECO:0000313" key="2">
    <source>
        <dbReference type="EMBL" id="JAH51956.1"/>
    </source>
</evidence>
<sequence>MGVGTGSYSHGEQERTCDSKHDPDAKVMLALAVSSMDPI</sequence>
<feature type="compositionally biased region" description="Polar residues" evidence="1">
    <location>
        <begin position="1"/>
        <end position="10"/>
    </location>
</feature>
<protein>
    <submittedName>
        <fullName evidence="2">Uncharacterized protein</fullName>
    </submittedName>
</protein>
<proteinExistence type="predicted"/>
<organism evidence="2">
    <name type="scientific">Anguilla anguilla</name>
    <name type="common">European freshwater eel</name>
    <name type="synonym">Muraena anguilla</name>
    <dbReference type="NCBI Taxonomy" id="7936"/>
    <lineage>
        <taxon>Eukaryota</taxon>
        <taxon>Metazoa</taxon>
        <taxon>Chordata</taxon>
        <taxon>Craniata</taxon>
        <taxon>Vertebrata</taxon>
        <taxon>Euteleostomi</taxon>
        <taxon>Actinopterygii</taxon>
        <taxon>Neopterygii</taxon>
        <taxon>Teleostei</taxon>
        <taxon>Anguilliformes</taxon>
        <taxon>Anguillidae</taxon>
        <taxon>Anguilla</taxon>
    </lineage>
</organism>
<name>A0A0E9TED8_ANGAN</name>
<feature type="compositionally biased region" description="Basic and acidic residues" evidence="1">
    <location>
        <begin position="11"/>
        <end position="23"/>
    </location>
</feature>
<feature type="region of interest" description="Disordered" evidence="1">
    <location>
        <begin position="1"/>
        <end position="23"/>
    </location>
</feature>
<reference evidence="2" key="1">
    <citation type="submission" date="2014-11" db="EMBL/GenBank/DDBJ databases">
        <authorList>
            <person name="Amaro Gonzalez C."/>
        </authorList>
    </citation>
    <scope>NUCLEOTIDE SEQUENCE</scope>
</reference>
<dbReference type="EMBL" id="GBXM01056621">
    <property type="protein sequence ID" value="JAH51956.1"/>
    <property type="molecule type" value="Transcribed_RNA"/>
</dbReference>
<accession>A0A0E9TED8</accession>
<reference evidence="2" key="2">
    <citation type="journal article" date="2015" name="Fish Shellfish Immunol.">
        <title>Early steps in the European eel (Anguilla anguilla)-Vibrio vulnificus interaction in the gills: Role of the RtxA13 toxin.</title>
        <authorList>
            <person name="Callol A."/>
            <person name="Pajuelo D."/>
            <person name="Ebbesson L."/>
            <person name="Teles M."/>
            <person name="MacKenzie S."/>
            <person name="Amaro C."/>
        </authorList>
    </citation>
    <scope>NUCLEOTIDE SEQUENCE</scope>
</reference>